<dbReference type="Pfam" id="PF01137">
    <property type="entry name" value="RTC"/>
    <property type="match status" value="1"/>
</dbReference>
<dbReference type="PANTHER" id="PTHR11096">
    <property type="entry name" value="RNA 3' TERMINAL PHOSPHATE CYCLASE"/>
    <property type="match status" value="1"/>
</dbReference>
<dbReference type="InterPro" id="IPR013792">
    <property type="entry name" value="RNA3'P_cycl/enolpyr_Trfase_a/b"/>
</dbReference>
<dbReference type="EC" id="6.5.1.4" evidence="5 6"/>
<dbReference type="NCBIfam" id="NF003247">
    <property type="entry name" value="PRK04204.1-3"/>
    <property type="match status" value="1"/>
</dbReference>
<evidence type="ECO:0000313" key="9">
    <source>
        <dbReference type="EMBL" id="TWT83171.1"/>
    </source>
</evidence>
<dbReference type="Pfam" id="PF05189">
    <property type="entry name" value="RTC_insert"/>
    <property type="match status" value="1"/>
</dbReference>
<dbReference type="InterPro" id="IPR013791">
    <property type="entry name" value="RNA3'-term_phos_cycl_insert"/>
</dbReference>
<evidence type="ECO:0000313" key="10">
    <source>
        <dbReference type="Proteomes" id="UP000315010"/>
    </source>
</evidence>
<feature type="domain" description="RNA 3'-terminal phosphate cyclase" evidence="7">
    <location>
        <begin position="9"/>
        <end position="322"/>
    </location>
</feature>
<dbReference type="RefSeq" id="WP_146400153.1">
    <property type="nucleotide sequence ID" value="NZ_SJPJ01000001.1"/>
</dbReference>
<dbReference type="NCBIfam" id="NF003246">
    <property type="entry name" value="PRK04204.1-2"/>
    <property type="match status" value="1"/>
</dbReference>
<dbReference type="GO" id="GO:0005737">
    <property type="term" value="C:cytoplasm"/>
    <property type="evidence" value="ECO:0007669"/>
    <property type="project" value="UniProtKB-SubCell"/>
</dbReference>
<evidence type="ECO:0000259" key="8">
    <source>
        <dbReference type="Pfam" id="PF05189"/>
    </source>
</evidence>
<dbReference type="SUPFAM" id="SSF52913">
    <property type="entry name" value="RNA 3'-terminal phosphate cyclase, RPTC, insert domain"/>
    <property type="match status" value="1"/>
</dbReference>
<dbReference type="InterPro" id="IPR023797">
    <property type="entry name" value="RNA3'_phos_cyclase_dom"/>
</dbReference>
<evidence type="ECO:0000256" key="1">
    <source>
        <dbReference type="ARBA" id="ARBA00009206"/>
    </source>
</evidence>
<evidence type="ECO:0000256" key="2">
    <source>
        <dbReference type="ARBA" id="ARBA00022598"/>
    </source>
</evidence>
<keyword evidence="5" id="KW-0067">ATP-binding</keyword>
<keyword evidence="3 5" id="KW-0547">Nucleotide-binding</keyword>
<evidence type="ECO:0000256" key="6">
    <source>
        <dbReference type="NCBIfam" id="TIGR03399"/>
    </source>
</evidence>
<comment type="subcellular location">
    <subcellularLocation>
        <location evidence="5">Cytoplasm</location>
    </subcellularLocation>
</comment>
<evidence type="ECO:0000259" key="7">
    <source>
        <dbReference type="Pfam" id="PF01137"/>
    </source>
</evidence>
<keyword evidence="5" id="KW-0963">Cytoplasm</keyword>
<dbReference type="GO" id="GO:0003963">
    <property type="term" value="F:RNA-3'-phosphate cyclase activity"/>
    <property type="evidence" value="ECO:0007669"/>
    <property type="project" value="UniProtKB-UniRule"/>
</dbReference>
<gene>
    <name evidence="5 9" type="primary">rtcA</name>
    <name evidence="9" type="ORF">CA13_46340</name>
</gene>
<feature type="active site" description="Tele-AMP-histidine intermediate" evidence="5">
    <location>
        <position position="307"/>
    </location>
</feature>
<feature type="binding site" evidence="5">
    <location>
        <begin position="282"/>
        <end position="286"/>
    </location>
    <ligand>
        <name>ATP</name>
        <dbReference type="ChEBI" id="CHEBI:30616"/>
    </ligand>
</feature>
<dbReference type="OrthoDB" id="9789235at2"/>
<dbReference type="InterPro" id="IPR036553">
    <property type="entry name" value="RPTC_insert"/>
</dbReference>
<name>A0A5C5Z8K9_9BACT</name>
<keyword evidence="10" id="KW-1185">Reference proteome</keyword>
<dbReference type="InterPro" id="IPR020719">
    <property type="entry name" value="RNA3'_term_phos_cycl-like_CS"/>
</dbReference>
<dbReference type="CDD" id="cd00874">
    <property type="entry name" value="RNA_Cyclase_Class_II"/>
    <property type="match status" value="1"/>
</dbReference>
<comment type="caution">
    <text evidence="9">The sequence shown here is derived from an EMBL/GenBank/DDBJ whole genome shotgun (WGS) entry which is preliminary data.</text>
</comment>
<comment type="similarity">
    <text evidence="1 5">Belongs to the RNA 3'-terminal cyclase family. Type 1 subfamily.</text>
</comment>
<organism evidence="9 10">
    <name type="scientific">Novipirellula herctigrandis</name>
    <dbReference type="NCBI Taxonomy" id="2527986"/>
    <lineage>
        <taxon>Bacteria</taxon>
        <taxon>Pseudomonadati</taxon>
        <taxon>Planctomycetota</taxon>
        <taxon>Planctomycetia</taxon>
        <taxon>Pirellulales</taxon>
        <taxon>Pirellulaceae</taxon>
        <taxon>Novipirellula</taxon>
    </lineage>
</organism>
<dbReference type="PROSITE" id="PS01287">
    <property type="entry name" value="RTC"/>
    <property type="match status" value="1"/>
</dbReference>
<comment type="catalytic activity">
    <reaction evidence="4 5">
        <text>a 3'-end 3'-phospho-ribonucleotide-RNA + ATP = a 3'-end 2',3'-cyclophospho-ribonucleotide-RNA + AMP + diphosphate</text>
        <dbReference type="Rhea" id="RHEA:23976"/>
        <dbReference type="Rhea" id="RHEA-COMP:10463"/>
        <dbReference type="Rhea" id="RHEA-COMP:10464"/>
        <dbReference type="ChEBI" id="CHEBI:30616"/>
        <dbReference type="ChEBI" id="CHEBI:33019"/>
        <dbReference type="ChEBI" id="CHEBI:83062"/>
        <dbReference type="ChEBI" id="CHEBI:83064"/>
        <dbReference type="ChEBI" id="CHEBI:456215"/>
        <dbReference type="EC" id="6.5.1.4"/>
    </reaction>
</comment>
<reference evidence="9 10" key="1">
    <citation type="submission" date="2019-02" db="EMBL/GenBank/DDBJ databases">
        <title>Deep-cultivation of Planctomycetes and their phenomic and genomic characterization uncovers novel biology.</title>
        <authorList>
            <person name="Wiegand S."/>
            <person name="Jogler M."/>
            <person name="Boedeker C."/>
            <person name="Pinto D."/>
            <person name="Vollmers J."/>
            <person name="Rivas-Marin E."/>
            <person name="Kohn T."/>
            <person name="Peeters S.H."/>
            <person name="Heuer A."/>
            <person name="Rast P."/>
            <person name="Oberbeckmann S."/>
            <person name="Bunk B."/>
            <person name="Jeske O."/>
            <person name="Meyerdierks A."/>
            <person name="Storesund J.E."/>
            <person name="Kallscheuer N."/>
            <person name="Luecker S."/>
            <person name="Lage O.M."/>
            <person name="Pohl T."/>
            <person name="Merkel B.J."/>
            <person name="Hornburger P."/>
            <person name="Mueller R.-W."/>
            <person name="Bruemmer F."/>
            <person name="Labrenz M."/>
            <person name="Spormann A.M."/>
            <person name="Op Den Camp H."/>
            <person name="Overmann J."/>
            <person name="Amann R."/>
            <person name="Jetten M.S.M."/>
            <person name="Mascher T."/>
            <person name="Medema M.H."/>
            <person name="Devos D.P."/>
            <person name="Kaster A.-K."/>
            <person name="Ovreas L."/>
            <person name="Rohde M."/>
            <person name="Galperin M.Y."/>
            <person name="Jogler C."/>
        </authorList>
    </citation>
    <scope>NUCLEOTIDE SEQUENCE [LARGE SCALE GENOMIC DNA]</scope>
    <source>
        <strain evidence="9 10">CA13</strain>
    </source>
</reference>
<sequence>MIEIDGSEGEGGGQILRSSLALSIVTGKPVRFTNLRANRNKPGLMRQHLTAVKAATEVCDGAAEGAELNSQELTFTPGPIRAGDFHFDVGTAGSCTLVLQTVLPALLYADQSSCVVVEGGTHNPFAPPFEFLDRTFVPLVSRMGAKVELKLQQHGFYPSGGGRITATVWPKESSRPLCLLNRGKLLSRQAIAVVANLPVDIASRELSTVTKKLGWAKRCLTTIEANESPGPGNVVMLSVKYENINELFVAFGKRGISAERVAQKAIKHLNNYLRHDAPVGPYLADQLSLPIALSGGGEFRTCELTDHTQTNLATIKRFLDVETMATSQQDGTVVVTIR</sequence>
<protein>
    <recommendedName>
        <fullName evidence="5 6">RNA 3'-terminal phosphate cyclase</fullName>
        <shortName evidence="5">RNA cyclase</shortName>
        <shortName evidence="5">RNA-3'-phosphate cyclase</shortName>
        <ecNumber evidence="5 6">6.5.1.4</ecNumber>
    </recommendedName>
</protein>
<dbReference type="SUPFAM" id="SSF55205">
    <property type="entry name" value="EPT/RTPC-like"/>
    <property type="match status" value="2"/>
</dbReference>
<dbReference type="Gene3D" id="3.30.360.20">
    <property type="entry name" value="RNA 3'-terminal phosphate cyclase, insert domain"/>
    <property type="match status" value="1"/>
</dbReference>
<evidence type="ECO:0000256" key="3">
    <source>
        <dbReference type="ARBA" id="ARBA00022741"/>
    </source>
</evidence>
<dbReference type="Gene3D" id="3.65.10.20">
    <property type="entry name" value="RNA 3'-terminal phosphate cyclase domain"/>
    <property type="match status" value="1"/>
</dbReference>
<comment type="function">
    <text evidence="5">Catalyzes the conversion of 3'-phosphate to a 2',3'-cyclic phosphodiester at the end of RNA. The mechanism of action of the enzyme occurs in 3 steps: (A) adenylation of the enzyme by ATP; (B) transfer of adenylate to an RNA-N3'P to produce RNA-N3'PP5'A; (C) and attack of the adjacent 2'-hydroxyl on the 3'-phosphorus in the diester linkage to produce the cyclic end product. The biological role of this enzyme is unknown but it is likely to function in some aspects of cellular RNA processing.</text>
</comment>
<feature type="domain" description="RNA 3'-terminal phosphate cyclase insert" evidence="8">
    <location>
        <begin position="181"/>
        <end position="273"/>
    </location>
</feature>
<dbReference type="PANTHER" id="PTHR11096:SF0">
    <property type="entry name" value="RNA 3'-TERMINAL PHOSPHATE CYCLASE"/>
    <property type="match status" value="1"/>
</dbReference>
<dbReference type="InterPro" id="IPR017770">
    <property type="entry name" value="RNA3'_term_phos_cyc_type_1"/>
</dbReference>
<evidence type="ECO:0000256" key="5">
    <source>
        <dbReference type="HAMAP-Rule" id="MF_00200"/>
    </source>
</evidence>
<proteinExistence type="inferred from homology"/>
<feature type="binding site" evidence="5">
    <location>
        <position position="100"/>
    </location>
    <ligand>
        <name>ATP</name>
        <dbReference type="ChEBI" id="CHEBI:30616"/>
    </ligand>
</feature>
<dbReference type="InterPro" id="IPR037136">
    <property type="entry name" value="RNA3'_phos_cyclase_dom_sf"/>
</dbReference>
<keyword evidence="2 5" id="KW-0436">Ligase</keyword>
<accession>A0A5C5Z8K9</accession>
<dbReference type="EMBL" id="SJPJ01000001">
    <property type="protein sequence ID" value="TWT83171.1"/>
    <property type="molecule type" value="Genomic_DNA"/>
</dbReference>
<evidence type="ECO:0000256" key="4">
    <source>
        <dbReference type="ARBA" id="ARBA00024481"/>
    </source>
</evidence>
<dbReference type="PIRSF" id="PIRSF005378">
    <property type="entry name" value="RNA3'_term_phos_cycl_euk"/>
    <property type="match status" value="1"/>
</dbReference>
<dbReference type="GO" id="GO:0005524">
    <property type="term" value="F:ATP binding"/>
    <property type="evidence" value="ECO:0007669"/>
    <property type="project" value="UniProtKB-KW"/>
</dbReference>
<dbReference type="HAMAP" id="MF_00200">
    <property type="entry name" value="RTC"/>
    <property type="match status" value="1"/>
</dbReference>
<dbReference type="GO" id="GO:0006396">
    <property type="term" value="P:RNA processing"/>
    <property type="evidence" value="ECO:0007669"/>
    <property type="project" value="UniProtKB-UniRule"/>
</dbReference>
<dbReference type="AlphaFoldDB" id="A0A5C5Z8K9"/>
<dbReference type="Proteomes" id="UP000315010">
    <property type="component" value="Unassembled WGS sequence"/>
</dbReference>
<dbReference type="NCBIfam" id="TIGR03399">
    <property type="entry name" value="RNA_3prim_cycl"/>
    <property type="match status" value="1"/>
</dbReference>
<dbReference type="InterPro" id="IPR000228">
    <property type="entry name" value="RNA3'_term_phos_cyc"/>
</dbReference>